<dbReference type="SMART" id="SM00382">
    <property type="entry name" value="AAA"/>
    <property type="match status" value="1"/>
</dbReference>
<dbReference type="SUPFAM" id="SSF48452">
    <property type="entry name" value="TPR-like"/>
    <property type="match status" value="2"/>
</dbReference>
<dbReference type="SMART" id="SM01043">
    <property type="entry name" value="BTAD"/>
    <property type="match status" value="1"/>
</dbReference>
<dbReference type="Pfam" id="PF00486">
    <property type="entry name" value="Trans_reg_C"/>
    <property type="match status" value="1"/>
</dbReference>
<evidence type="ECO:0000256" key="6">
    <source>
        <dbReference type="SAM" id="MobiDB-lite"/>
    </source>
</evidence>
<evidence type="ECO:0000313" key="8">
    <source>
        <dbReference type="EMBL" id="RCG30272.1"/>
    </source>
</evidence>
<feature type="region of interest" description="Disordered" evidence="6">
    <location>
        <begin position="247"/>
        <end position="282"/>
    </location>
</feature>
<dbReference type="Gene3D" id="1.10.10.10">
    <property type="entry name" value="Winged helix-like DNA-binding domain superfamily/Winged helix DNA-binding domain"/>
    <property type="match status" value="1"/>
</dbReference>
<dbReference type="Pfam" id="PF13181">
    <property type="entry name" value="TPR_8"/>
    <property type="match status" value="1"/>
</dbReference>
<dbReference type="GO" id="GO:0000160">
    <property type="term" value="P:phosphorelay signal transduction system"/>
    <property type="evidence" value="ECO:0007669"/>
    <property type="project" value="InterPro"/>
</dbReference>
<dbReference type="InterPro" id="IPR002182">
    <property type="entry name" value="NB-ARC"/>
</dbReference>
<feature type="DNA-binding region" description="OmpR/PhoB-type" evidence="5">
    <location>
        <begin position="1"/>
        <end position="95"/>
    </location>
</feature>
<keyword evidence="4" id="KW-0804">Transcription</keyword>
<dbReference type="InterPro" id="IPR051677">
    <property type="entry name" value="AfsR-DnrI-RedD_regulator"/>
</dbReference>
<keyword evidence="3 5" id="KW-0238">DNA-binding</keyword>
<dbReference type="InterPro" id="IPR003593">
    <property type="entry name" value="AAA+_ATPase"/>
</dbReference>
<dbReference type="PRINTS" id="PR00364">
    <property type="entry name" value="DISEASERSIST"/>
</dbReference>
<dbReference type="SMART" id="SM00862">
    <property type="entry name" value="Trans_reg_C"/>
    <property type="match status" value="1"/>
</dbReference>
<dbReference type="RefSeq" id="WP_114029635.1">
    <property type="nucleotide sequence ID" value="NZ_QOIL01000008.1"/>
</dbReference>
<dbReference type="PROSITE" id="PS51755">
    <property type="entry name" value="OMPR_PHOB"/>
    <property type="match status" value="1"/>
</dbReference>
<dbReference type="PANTHER" id="PTHR35807:SF1">
    <property type="entry name" value="TRANSCRIPTIONAL REGULATOR REDD"/>
    <property type="match status" value="1"/>
</dbReference>
<dbReference type="PANTHER" id="PTHR35807">
    <property type="entry name" value="TRANSCRIPTIONAL REGULATOR REDD-RELATED"/>
    <property type="match status" value="1"/>
</dbReference>
<dbReference type="SMART" id="SM00028">
    <property type="entry name" value="TPR"/>
    <property type="match status" value="4"/>
</dbReference>
<dbReference type="InterPro" id="IPR011990">
    <property type="entry name" value="TPR-like_helical_dom_sf"/>
</dbReference>
<dbReference type="OrthoDB" id="5521887at2"/>
<dbReference type="Pfam" id="PF00931">
    <property type="entry name" value="NB-ARC"/>
    <property type="match status" value="1"/>
</dbReference>
<protein>
    <recommendedName>
        <fullName evidence="7">OmpR/PhoB-type domain-containing protein</fullName>
    </recommendedName>
</protein>
<dbReference type="Pfam" id="PF03704">
    <property type="entry name" value="BTAD"/>
    <property type="match status" value="1"/>
</dbReference>
<evidence type="ECO:0000256" key="4">
    <source>
        <dbReference type="ARBA" id="ARBA00023163"/>
    </source>
</evidence>
<accession>A0A367FKB3</accession>
<keyword evidence="2" id="KW-0805">Transcription regulation</keyword>
<dbReference type="GO" id="GO:0006355">
    <property type="term" value="P:regulation of DNA-templated transcription"/>
    <property type="evidence" value="ECO:0007669"/>
    <property type="project" value="InterPro"/>
</dbReference>
<evidence type="ECO:0000259" key="7">
    <source>
        <dbReference type="PROSITE" id="PS51755"/>
    </source>
</evidence>
<proteinExistence type="inferred from homology"/>
<keyword evidence="9" id="KW-1185">Reference proteome</keyword>
<evidence type="ECO:0000313" key="9">
    <source>
        <dbReference type="Proteomes" id="UP000253094"/>
    </source>
</evidence>
<dbReference type="CDD" id="cd15831">
    <property type="entry name" value="BTAD"/>
    <property type="match status" value="1"/>
</dbReference>
<dbReference type="InterPro" id="IPR005158">
    <property type="entry name" value="BTAD"/>
</dbReference>
<dbReference type="CDD" id="cd00383">
    <property type="entry name" value="trans_reg_C"/>
    <property type="match status" value="1"/>
</dbReference>
<dbReference type="InterPro" id="IPR001867">
    <property type="entry name" value="OmpR/PhoB-type_DNA-bd"/>
</dbReference>
<feature type="domain" description="OmpR/PhoB-type" evidence="7">
    <location>
        <begin position="1"/>
        <end position="95"/>
    </location>
</feature>
<evidence type="ECO:0000256" key="5">
    <source>
        <dbReference type="PROSITE-ProRule" id="PRU01091"/>
    </source>
</evidence>
<sequence>MEYRLLGPMRVRGSTGQEVSVARPKHRQVLAALLSAAGRVVTTDHLMGHLWEGSPPPSARGNLKTYVSALRRLLSPDDPASAPIETVGDGYRIVVRPGELDLLTFTDLVARGREAGKAGDVRKAGVLFEQALDLWRGKAFEDIPVTVRLAETVAHFEDERVGAFEDWIEARLALGMHAEVIGRLRPWLRDHPLRERPWGQMMLALARDGRRADALSTFQELRTRLVDELGVEPGFPLQELHRRVLAGDPGLFPEPPAQTSEGSRAAEGDRPAAPAGDEETVTVVPRELPSNIPFFVGRQKEIRRLESWLNPPGDAIPTPVVAICGPPGAGKSALGLRVAHMVAGRFPDGQVYVNLRGAMPGVRRLDTSEVLGRILRAFGMPGPRVPTDVDEAAAALRTLLHGKRALILLDDAASVAQVSPVVPTTPGSVVLLTSRESFAYLAPASQVNLGRMSHTEASTMLTRRFTSGGVEFTEESVQRLVVLCDRLPLALHVAGARLASRASWSADNLIERLHNEGRRLDELHTGESGVRGSIAVSYAGLAESTQAIDRAAATAFRLIGTIRVPELGAEAVAALLDVPARAAEQAIERLADANLIDSPAPGRYTMHDLVRLYAQERAVDAEPPERRTEALHRVLGFFIATTVRAARLVDPHRVHAKAPEIPQAPLPLADRDEAERWLHREQPNMLALIGQTTDADDVTVGLAAALALAMQWHLYTNGYREEGLSLGRMALATTRRFGDRRNEAQALSMMYFACRQLGRVEEELTYMYTELDLSRESGDSFAELRSLGNIASHHIVGGRNAEALDYAWQQLAVSRRAGSAVGERYALMMAGQAQTALGRFEEAIIVLKQALDMASEVGDALHEAMAHRRLGVAHLLRGEVLTARAFLLDALSAYERTSWHPELSGTLTALARCSRLLGDMEQAYEYITASLKTALLSSDPGDERRAVEEQAEIFAGSRKNSVSGL</sequence>
<dbReference type="GO" id="GO:0043531">
    <property type="term" value="F:ADP binding"/>
    <property type="evidence" value="ECO:0007669"/>
    <property type="project" value="InterPro"/>
</dbReference>
<reference evidence="8 9" key="1">
    <citation type="submission" date="2018-06" db="EMBL/GenBank/DDBJ databases">
        <title>Sphaerisporangium craniellae sp. nov., isolated from a marine sponge in the South China Sea.</title>
        <authorList>
            <person name="Li L."/>
        </authorList>
    </citation>
    <scope>NUCLEOTIDE SEQUENCE [LARGE SCALE GENOMIC DNA]</scope>
    <source>
        <strain evidence="8 9">CCTCC AA 208026</strain>
    </source>
</reference>
<dbReference type="InterPro" id="IPR019734">
    <property type="entry name" value="TPR_rpt"/>
</dbReference>
<organism evidence="8 9">
    <name type="scientific">Sphaerisporangium album</name>
    <dbReference type="NCBI Taxonomy" id="509200"/>
    <lineage>
        <taxon>Bacteria</taxon>
        <taxon>Bacillati</taxon>
        <taxon>Actinomycetota</taxon>
        <taxon>Actinomycetes</taxon>
        <taxon>Streptosporangiales</taxon>
        <taxon>Streptosporangiaceae</taxon>
        <taxon>Sphaerisporangium</taxon>
    </lineage>
</organism>
<dbReference type="Proteomes" id="UP000253094">
    <property type="component" value="Unassembled WGS sequence"/>
</dbReference>
<comment type="caution">
    <text evidence="8">The sequence shown here is derived from an EMBL/GenBank/DDBJ whole genome shotgun (WGS) entry which is preliminary data.</text>
</comment>
<dbReference type="GO" id="GO:0003677">
    <property type="term" value="F:DNA binding"/>
    <property type="evidence" value="ECO:0007669"/>
    <property type="project" value="UniProtKB-UniRule"/>
</dbReference>
<name>A0A367FKB3_9ACTN</name>
<dbReference type="SUPFAM" id="SSF52540">
    <property type="entry name" value="P-loop containing nucleoside triphosphate hydrolases"/>
    <property type="match status" value="1"/>
</dbReference>
<evidence type="ECO:0000256" key="2">
    <source>
        <dbReference type="ARBA" id="ARBA00023015"/>
    </source>
</evidence>
<dbReference type="InterPro" id="IPR027417">
    <property type="entry name" value="P-loop_NTPase"/>
</dbReference>
<dbReference type="Gene3D" id="1.25.40.10">
    <property type="entry name" value="Tetratricopeptide repeat domain"/>
    <property type="match status" value="2"/>
</dbReference>
<dbReference type="InterPro" id="IPR036388">
    <property type="entry name" value="WH-like_DNA-bd_sf"/>
</dbReference>
<dbReference type="SUPFAM" id="SSF46894">
    <property type="entry name" value="C-terminal effector domain of the bipartite response regulators"/>
    <property type="match status" value="1"/>
</dbReference>
<evidence type="ECO:0000256" key="1">
    <source>
        <dbReference type="ARBA" id="ARBA00005820"/>
    </source>
</evidence>
<evidence type="ECO:0000256" key="3">
    <source>
        <dbReference type="ARBA" id="ARBA00023125"/>
    </source>
</evidence>
<dbReference type="EMBL" id="QOIL01000008">
    <property type="protein sequence ID" value="RCG30272.1"/>
    <property type="molecule type" value="Genomic_DNA"/>
</dbReference>
<dbReference type="Gene3D" id="3.40.50.300">
    <property type="entry name" value="P-loop containing nucleotide triphosphate hydrolases"/>
    <property type="match status" value="1"/>
</dbReference>
<gene>
    <name evidence="8" type="ORF">DQ384_16150</name>
</gene>
<dbReference type="AlphaFoldDB" id="A0A367FKB3"/>
<dbReference type="InterPro" id="IPR016032">
    <property type="entry name" value="Sig_transdc_resp-reg_C-effctor"/>
</dbReference>
<comment type="similarity">
    <text evidence="1">Belongs to the AfsR/DnrI/RedD regulatory family.</text>
</comment>